<reference evidence="1 2" key="1">
    <citation type="submission" date="2017-11" db="EMBL/GenBank/DDBJ databases">
        <title>Isolation and Characterization of Family Methanocellaceae Species from Potential Methane Hydrate Area Offshore Southwestern Taiwan.</title>
        <authorList>
            <person name="Zhang W.-L."/>
            <person name="Chen W.-C."/>
            <person name="Lai M.-C."/>
            <person name="Chen S.-C."/>
        </authorList>
    </citation>
    <scope>NUCLEOTIDE SEQUENCE [LARGE SCALE GENOMIC DNA]</scope>
    <source>
        <strain evidence="1 2">CWC-04</strain>
    </source>
</reference>
<dbReference type="SUPFAM" id="SSF53098">
    <property type="entry name" value="Ribonuclease H-like"/>
    <property type="match status" value="1"/>
</dbReference>
<accession>A0AAP2RGT6</accession>
<protein>
    <recommendedName>
        <fullName evidence="3">Transposase DDE domain-containing protein</fullName>
    </recommendedName>
</protein>
<dbReference type="AlphaFoldDB" id="A0AAP2RGT6"/>
<dbReference type="PANTHER" id="PTHR33252">
    <property type="entry name" value="THIRD ORF IN TRANSPOSON ISC1160"/>
    <property type="match status" value="1"/>
</dbReference>
<organism evidence="1 2">
    <name type="scientific">Methanooceanicella nereidis</name>
    <dbReference type="NCBI Taxonomy" id="2052831"/>
    <lineage>
        <taxon>Archaea</taxon>
        <taxon>Methanobacteriati</taxon>
        <taxon>Methanobacteriota</taxon>
        <taxon>Stenosarchaea group</taxon>
        <taxon>Methanomicrobia</taxon>
        <taxon>Methanocellales</taxon>
        <taxon>Methanocellaceae</taxon>
        <taxon>Methanooceanicella</taxon>
    </lineage>
</organism>
<comment type="caution">
    <text evidence="1">The sequence shown here is derived from an EMBL/GenBank/DDBJ whole genome shotgun (WGS) entry which is preliminary data.</text>
</comment>
<evidence type="ECO:0000313" key="1">
    <source>
        <dbReference type="EMBL" id="MCD1296375.1"/>
    </source>
</evidence>
<name>A0AAP2RGT6_9EURY</name>
<dbReference type="PANTHER" id="PTHR33252:SF2">
    <property type="entry name" value="TRANSPOSASE IS4-LIKE DOMAIN-CONTAINING PROTEIN"/>
    <property type="match status" value="1"/>
</dbReference>
<dbReference type="InterPro" id="IPR012337">
    <property type="entry name" value="RNaseH-like_sf"/>
</dbReference>
<evidence type="ECO:0008006" key="3">
    <source>
        <dbReference type="Google" id="ProtNLM"/>
    </source>
</evidence>
<dbReference type="EMBL" id="PGCK01000023">
    <property type="protein sequence ID" value="MCD1296375.1"/>
    <property type="molecule type" value="Genomic_DNA"/>
</dbReference>
<sequence>MGLKSVYISEGLPSVKAVSVTALKGFAGVFSGIPVLGRRKGKKIFYSLCGCCLSGMSIEMFHDEYGGVSPDVVLSSVNKISLEMMEKVCNRLLKLSVRMAGGARMFVRTKNVSIDYHDVLYYGKSTPFTVKTLEGHKGKRRRCHRYGVASVTGKCFYQAVSIMGARKGVSNLEIVKGLLEDVGRNPVLKNRVGVVLMDKFFAGVDVINYLESNDHLYIMPFKHSKTLDRLYENARRTGIFHALYHMRKKDPGNSVWKTVNVYFIPVEDEEGYYAYISNIETPPGMEWILDMIYRGRWNIEVNFKVKKVVKPTTSSKNPAYRILLETISLILANLWKQLEIRITDRPLRQKQYDLTLHKLIQEMITTPTKNNME</sequence>
<proteinExistence type="predicted"/>
<evidence type="ECO:0000313" key="2">
    <source>
        <dbReference type="Proteomes" id="UP001320159"/>
    </source>
</evidence>
<keyword evidence="2" id="KW-1185">Reference proteome</keyword>
<dbReference type="Proteomes" id="UP001320159">
    <property type="component" value="Unassembled WGS sequence"/>
</dbReference>
<gene>
    <name evidence="1" type="ORF">CUJ83_15365</name>
</gene>